<organism evidence="4 5">
    <name type="scientific">Eimeria mitis</name>
    <dbReference type="NCBI Taxonomy" id="44415"/>
    <lineage>
        <taxon>Eukaryota</taxon>
        <taxon>Sar</taxon>
        <taxon>Alveolata</taxon>
        <taxon>Apicomplexa</taxon>
        <taxon>Conoidasida</taxon>
        <taxon>Coccidia</taxon>
        <taxon>Eucoccidiorida</taxon>
        <taxon>Eimeriorina</taxon>
        <taxon>Eimeriidae</taxon>
        <taxon>Eimeria</taxon>
    </lineage>
</organism>
<dbReference type="Pfam" id="PF09794">
    <property type="entry name" value="Avl9"/>
    <property type="match status" value="1"/>
</dbReference>
<proteinExistence type="predicted"/>
<dbReference type="EMBL" id="HG687412">
    <property type="protein sequence ID" value="CDJ34925.1"/>
    <property type="molecule type" value="Genomic_DNA"/>
</dbReference>
<accession>U6KA82</accession>
<evidence type="ECO:0000256" key="2">
    <source>
        <dbReference type="SAM" id="MobiDB-lite"/>
    </source>
</evidence>
<protein>
    <submittedName>
        <fullName evidence="4">MORN repeat-containing protein, putative</fullName>
    </submittedName>
</protein>
<evidence type="ECO:0000256" key="1">
    <source>
        <dbReference type="ARBA" id="ARBA00022737"/>
    </source>
</evidence>
<feature type="region of interest" description="Disordered" evidence="2">
    <location>
        <begin position="35"/>
        <end position="56"/>
    </location>
</feature>
<evidence type="ECO:0000313" key="4">
    <source>
        <dbReference type="EMBL" id="CDJ34925.1"/>
    </source>
</evidence>
<dbReference type="OrthoDB" id="270720at2759"/>
<dbReference type="VEuPathDB" id="ToxoDB:EMH_0022880"/>
<dbReference type="Gene3D" id="2.20.110.10">
    <property type="entry name" value="Histone H3 K4-specific methyltransferase SET7/9 N-terminal domain"/>
    <property type="match status" value="2"/>
</dbReference>
<feature type="region of interest" description="Disordered" evidence="2">
    <location>
        <begin position="709"/>
        <end position="739"/>
    </location>
</feature>
<evidence type="ECO:0000313" key="5">
    <source>
        <dbReference type="Proteomes" id="UP000030744"/>
    </source>
</evidence>
<dbReference type="AlphaFoldDB" id="U6KA82"/>
<feature type="compositionally biased region" description="Polar residues" evidence="2">
    <location>
        <begin position="726"/>
        <end position="737"/>
    </location>
</feature>
<feature type="compositionally biased region" description="Basic and acidic residues" evidence="2">
    <location>
        <begin position="659"/>
        <end position="669"/>
    </location>
</feature>
<gene>
    <name evidence="4" type="ORF">EMH_0022880</name>
</gene>
<dbReference type="PANTHER" id="PTHR43215:SF14">
    <property type="entry name" value="RADIAL SPOKE HEAD 1 HOMOLOG"/>
    <property type="match status" value="1"/>
</dbReference>
<dbReference type="Proteomes" id="UP000030744">
    <property type="component" value="Unassembled WGS sequence"/>
</dbReference>
<dbReference type="SMART" id="SM00698">
    <property type="entry name" value="MORN"/>
    <property type="match status" value="7"/>
</dbReference>
<feature type="region of interest" description="Disordered" evidence="2">
    <location>
        <begin position="523"/>
        <end position="685"/>
    </location>
</feature>
<dbReference type="GeneID" id="25377168"/>
<dbReference type="Pfam" id="PF02493">
    <property type="entry name" value="MORN"/>
    <property type="match status" value="7"/>
</dbReference>
<feature type="compositionally biased region" description="Polar residues" evidence="2">
    <location>
        <begin position="585"/>
        <end position="596"/>
    </location>
</feature>
<feature type="compositionally biased region" description="Acidic residues" evidence="2">
    <location>
        <begin position="12"/>
        <end position="21"/>
    </location>
</feature>
<feature type="compositionally biased region" description="Low complexity" evidence="2">
    <location>
        <begin position="624"/>
        <end position="645"/>
    </location>
</feature>
<evidence type="ECO:0000259" key="3">
    <source>
        <dbReference type="Pfam" id="PF09794"/>
    </source>
</evidence>
<reference evidence="4" key="1">
    <citation type="submission" date="2013-10" db="EMBL/GenBank/DDBJ databases">
        <title>Genomic analysis of the causative agents of coccidiosis in chickens.</title>
        <authorList>
            <person name="Reid A.J."/>
            <person name="Blake D."/>
            <person name="Billington K."/>
            <person name="Browne H."/>
            <person name="Dunn M."/>
            <person name="Hung S."/>
            <person name="Kawahara F."/>
            <person name="Miranda-Saavedra D."/>
            <person name="Mourier T."/>
            <person name="Nagra H."/>
            <person name="Otto T.D."/>
            <person name="Rawlings N."/>
            <person name="Sanchez A."/>
            <person name="Sanders M."/>
            <person name="Subramaniam C."/>
            <person name="Tay Y."/>
            <person name="Dear P."/>
            <person name="Doerig C."/>
            <person name="Gruber A."/>
            <person name="Parkinson J."/>
            <person name="Shirley M."/>
            <person name="Wan K.L."/>
            <person name="Berriman M."/>
            <person name="Tomley F."/>
            <person name="Pain A."/>
        </authorList>
    </citation>
    <scope>NUCLEOTIDE SEQUENCE [LARGE SCALE GENOMIC DNA]</scope>
    <source>
        <strain evidence="4">Houghton</strain>
    </source>
</reference>
<keyword evidence="5" id="KW-1185">Reference proteome</keyword>
<feature type="region of interest" description="Disordered" evidence="2">
    <location>
        <begin position="1186"/>
        <end position="1206"/>
    </location>
</feature>
<feature type="compositionally biased region" description="Basic and acidic residues" evidence="2">
    <location>
        <begin position="597"/>
        <end position="607"/>
    </location>
</feature>
<dbReference type="InterPro" id="IPR043153">
    <property type="entry name" value="DENN_C"/>
</dbReference>
<feature type="region of interest" description="Disordered" evidence="2">
    <location>
        <begin position="68"/>
        <end position="152"/>
    </location>
</feature>
<feature type="domain" description="AVL9/DENND6" evidence="3">
    <location>
        <begin position="273"/>
        <end position="436"/>
    </location>
</feature>
<feature type="compositionally biased region" description="Low complexity" evidence="2">
    <location>
        <begin position="68"/>
        <end position="81"/>
    </location>
</feature>
<sequence>MHPADSVFAIGGEDESEPEEDLLAEGARRLGALAAGVSPTVGSSPGRDGPTSAEAAKAASLVATPLAAPAVAAESATSPASGVLQSPPGPKLLSESHRCGVDVSGLGTPSRCSTGAGQEQLRATERGNNSSSSKSSATHRSSTLDENSSVYRPEVDGPPIVGIFVVAQSALRRPEVLFHHQKANCECLPLHPLDLSRCSERSLWRGQSEGGGSGAFSWSGEPGETTLLQWVEKFALPELTPTRGHLQVARTGSGSRDWEGEPPTDQRHASHIFFTVPLAKSNSYVFGVSCYSVQSERLWEPSAPEDAQGMCAVCLVARVPFWGLLLFRLLPVTAAFFELMEGASSGSPGRLSSSGLPTQVLVQLYDQLNTVNFHLMRYTEITFNLEGGLPPFIMAVTPRQLLVLVKALLLEKKILFYSCDASRASTAVLSFISLLPVDVDARTVEVKNTSLEPLLRLTGWEQQFTRRIVMETSFSSGVAEGQSPSCGCSASISRHAQDLLQQTISSLASHAAAHGLHFLRSKEDGEGSLAGDLQRHRRRAASAISPRDNRRRSNSSGSLGGGKQTSHMGAARHRAPEERKRDDANSTLVGQSSTSSRELRQTMRERGTAAATNSGSVDTDSKRQLQQQQLHHSASEDSLASSSPPTGGGGGWLSGRIRWGWERQGERQTHTSAAAHTGKKSRYPSAAERFHGEALSPPVTDGAAVVSVERPAEQRAVPGTGRFQPDSRSSSDATGPSTVLDPNWEAHADLIRAAFAQHLEQLCRYAPTSCWFSKILRTIPESTCCVWLLEHRLPNEGAPSAKHETMQPPPTCGYAKYLYSNGDCYDGQFWASQRHGDGVYCSADGMRYDGSWVSDERHGHGVLAHESVGYLYVGQWQHNKKSGEGHLYSRKERYWGQFFDNKYHGRGRYVQREGLEYEGEFARGRFEGLGKLSISRDEGKQTFGECRKGVVIRGSFEEGKVTGVVNAPETLLPEGSGSMLYRDCSLYDGQWRNGMRHGAGVLTIPVGVLRGASASKEGDEEGTITIDGQWLDDLPDPQAEWSVTFPTGDKYLGSLKFPSIGSSAGAEVGKDMHAEQTEALARIVPHGWGLSKRKDTGEECITRSGARHSGEWRFGHPHGEGRHFDPTSGYTLEGTFYYGKFVAENSPGFVKDEETCEEPPAGVPLLVFEAFETFPLANCPLFQPRSSAPTTPCTASPSKSPRNYGC</sequence>
<dbReference type="InterPro" id="IPR003409">
    <property type="entry name" value="MORN"/>
</dbReference>
<dbReference type="PANTHER" id="PTHR43215">
    <property type="entry name" value="RADIAL SPOKE HEAD 1 HOMOLOG"/>
    <property type="match status" value="1"/>
</dbReference>
<dbReference type="RefSeq" id="XP_013357487.1">
    <property type="nucleotide sequence ID" value="XM_013502033.1"/>
</dbReference>
<feature type="compositionally biased region" description="Low complexity" evidence="2">
    <location>
        <begin position="130"/>
        <end position="141"/>
    </location>
</feature>
<reference evidence="4" key="2">
    <citation type="submission" date="2013-10" db="EMBL/GenBank/DDBJ databases">
        <authorList>
            <person name="Aslett M."/>
        </authorList>
    </citation>
    <scope>NUCLEOTIDE SEQUENCE [LARGE SCALE GENOMIC DNA]</scope>
    <source>
        <strain evidence="4">Houghton</strain>
    </source>
</reference>
<dbReference type="InterPro" id="IPR018307">
    <property type="entry name" value="ABL9/DENND6_dom"/>
</dbReference>
<keyword evidence="1" id="KW-0677">Repeat</keyword>
<feature type="compositionally biased region" description="Basic and acidic residues" evidence="2">
    <location>
        <begin position="574"/>
        <end position="584"/>
    </location>
</feature>
<dbReference type="SUPFAM" id="SSF82185">
    <property type="entry name" value="Histone H3 K4-specific methyltransferase SET7/9 N-terminal domain"/>
    <property type="match status" value="2"/>
</dbReference>
<name>U6KA82_9EIME</name>
<feature type="region of interest" description="Disordered" evidence="2">
    <location>
        <begin position="1"/>
        <end position="21"/>
    </location>
</feature>
<dbReference type="Gene3D" id="3.40.50.11500">
    <property type="match status" value="1"/>
</dbReference>